<dbReference type="Proteomes" id="UP001222030">
    <property type="component" value="Unassembled WGS sequence"/>
</dbReference>
<feature type="domain" description="Glycosyl transferase family 51" evidence="12">
    <location>
        <begin position="151"/>
        <end position="342"/>
    </location>
</feature>
<reference evidence="13 14" key="1">
    <citation type="submission" date="2023-01" db="EMBL/GenBank/DDBJ databases">
        <title>Novel species of the genus Vogesella isolated from rivers.</title>
        <authorList>
            <person name="Lu H."/>
        </authorList>
    </citation>
    <scope>NUCLEOTIDE SEQUENCE [LARGE SCALE GENOMIC DNA]</scope>
    <source>
        <strain evidence="13 14">LYT5W</strain>
    </source>
</reference>
<dbReference type="SUPFAM" id="SSF56601">
    <property type="entry name" value="beta-lactamase/transpeptidase-like"/>
    <property type="match status" value="1"/>
</dbReference>
<dbReference type="EMBL" id="JAQQLE010000001">
    <property type="protein sequence ID" value="MDC7712896.1"/>
    <property type="molecule type" value="Genomic_DNA"/>
</dbReference>
<evidence type="ECO:0000256" key="9">
    <source>
        <dbReference type="ARBA" id="ARBA00049902"/>
    </source>
</evidence>
<dbReference type="InterPro" id="IPR036950">
    <property type="entry name" value="PBP_transglycosylase"/>
</dbReference>
<proteinExistence type="predicted"/>
<keyword evidence="14" id="KW-1185">Reference proteome</keyword>
<comment type="caution">
    <text evidence="13">The sequence shown here is derived from an EMBL/GenBank/DDBJ whole genome shotgun (WGS) entry which is preliminary data.</text>
</comment>
<keyword evidence="7" id="KW-0511">Multifunctional enzyme</keyword>
<feature type="region of interest" description="Disordered" evidence="10">
    <location>
        <begin position="1017"/>
        <end position="1040"/>
    </location>
</feature>
<gene>
    <name evidence="13" type="ORF">PQU96_01950</name>
</gene>
<evidence type="ECO:0000256" key="10">
    <source>
        <dbReference type="SAM" id="MobiDB-lite"/>
    </source>
</evidence>
<keyword evidence="11" id="KW-1133">Transmembrane helix</keyword>
<evidence type="ECO:0000313" key="14">
    <source>
        <dbReference type="Proteomes" id="UP001222030"/>
    </source>
</evidence>
<dbReference type="RefSeq" id="WP_272770588.1">
    <property type="nucleotide sequence ID" value="NZ_JAQQLE010000001.1"/>
</dbReference>
<keyword evidence="4" id="KW-0378">Hydrolase</keyword>
<dbReference type="InterPro" id="IPR050396">
    <property type="entry name" value="Glycosyltr_51/Transpeptidase"/>
</dbReference>
<evidence type="ECO:0000256" key="4">
    <source>
        <dbReference type="ARBA" id="ARBA00022670"/>
    </source>
</evidence>
<comment type="catalytic activity">
    <reaction evidence="9">
        <text>[GlcNAc-(1-&gt;4)-Mur2Ac(oyl-L-Ala-gamma-D-Glu-L-Lys-D-Ala-D-Ala)](n)-di-trans,octa-cis-undecaprenyl diphosphate + beta-D-GlcNAc-(1-&gt;4)-Mur2Ac(oyl-L-Ala-gamma-D-Glu-L-Lys-D-Ala-D-Ala)-di-trans,octa-cis-undecaprenyl diphosphate = [GlcNAc-(1-&gt;4)-Mur2Ac(oyl-L-Ala-gamma-D-Glu-L-Lys-D-Ala-D-Ala)](n+1)-di-trans,octa-cis-undecaprenyl diphosphate + di-trans,octa-cis-undecaprenyl diphosphate + H(+)</text>
        <dbReference type="Rhea" id="RHEA:23708"/>
        <dbReference type="Rhea" id="RHEA-COMP:9602"/>
        <dbReference type="Rhea" id="RHEA-COMP:9603"/>
        <dbReference type="ChEBI" id="CHEBI:15378"/>
        <dbReference type="ChEBI" id="CHEBI:58405"/>
        <dbReference type="ChEBI" id="CHEBI:60033"/>
        <dbReference type="ChEBI" id="CHEBI:78435"/>
        <dbReference type="EC" id="2.4.99.28"/>
    </reaction>
</comment>
<evidence type="ECO:0000256" key="3">
    <source>
        <dbReference type="ARBA" id="ARBA00022645"/>
    </source>
</evidence>
<evidence type="ECO:0000313" key="13">
    <source>
        <dbReference type="EMBL" id="MDC7712896.1"/>
    </source>
</evidence>
<keyword evidence="5" id="KW-0328">Glycosyltransferase</keyword>
<evidence type="ECO:0000256" key="6">
    <source>
        <dbReference type="ARBA" id="ARBA00022679"/>
    </source>
</evidence>
<dbReference type="InterPro" id="IPR001264">
    <property type="entry name" value="Glyco_trans_51"/>
</dbReference>
<evidence type="ECO:0000259" key="12">
    <source>
        <dbReference type="Pfam" id="PF00912"/>
    </source>
</evidence>
<dbReference type="Pfam" id="PF00912">
    <property type="entry name" value="Transgly"/>
    <property type="match status" value="1"/>
</dbReference>
<keyword evidence="11" id="KW-0812">Transmembrane</keyword>
<keyword evidence="6" id="KW-0808">Transferase</keyword>
<dbReference type="PANTHER" id="PTHR32282:SF24">
    <property type="entry name" value="GLYCOSYL TRANSFERASE FAMILY 51 DOMAIN-CONTAINING PROTEIN"/>
    <property type="match status" value="1"/>
</dbReference>
<dbReference type="PANTHER" id="PTHR32282">
    <property type="entry name" value="BINDING PROTEIN TRANSPEPTIDASE, PUTATIVE-RELATED"/>
    <property type="match status" value="1"/>
</dbReference>
<accession>A0ABT5IKZ9</accession>
<comment type="pathway">
    <text evidence="2">Cell wall biogenesis; peptidoglycan biosynthesis.</text>
</comment>
<evidence type="ECO:0000256" key="5">
    <source>
        <dbReference type="ARBA" id="ARBA00022676"/>
    </source>
</evidence>
<keyword evidence="3" id="KW-0121">Carboxypeptidase</keyword>
<organism evidence="13 14">
    <name type="scientific">Vogesella margarita</name>
    <dbReference type="NCBI Taxonomy" id="2984199"/>
    <lineage>
        <taxon>Bacteria</taxon>
        <taxon>Pseudomonadati</taxon>
        <taxon>Pseudomonadota</taxon>
        <taxon>Betaproteobacteria</taxon>
        <taxon>Neisseriales</taxon>
        <taxon>Chromobacteriaceae</taxon>
        <taxon>Vogesella</taxon>
    </lineage>
</organism>
<keyword evidence="4" id="KW-0645">Protease</keyword>
<protein>
    <recommendedName>
        <fullName evidence="8">peptidoglycan glycosyltransferase</fullName>
        <ecNumber evidence="8">2.4.99.28</ecNumber>
    </recommendedName>
</protein>
<evidence type="ECO:0000256" key="2">
    <source>
        <dbReference type="ARBA" id="ARBA00004752"/>
    </source>
</evidence>
<evidence type="ECO:0000256" key="7">
    <source>
        <dbReference type="ARBA" id="ARBA00023268"/>
    </source>
</evidence>
<dbReference type="EC" id="2.4.99.28" evidence="8"/>
<comment type="subcellular location">
    <subcellularLocation>
        <location evidence="1">Cell inner membrane</location>
        <topology evidence="1">Single-pass membrane protein</topology>
    </subcellularLocation>
</comment>
<evidence type="ECO:0000256" key="11">
    <source>
        <dbReference type="SAM" id="Phobius"/>
    </source>
</evidence>
<name>A0ABT5IKZ9_9NEIS</name>
<dbReference type="Gene3D" id="1.10.3810.10">
    <property type="entry name" value="Biosynthetic peptidoglycan transglycosylase-like"/>
    <property type="match status" value="1"/>
</dbReference>
<dbReference type="InterPro" id="IPR012338">
    <property type="entry name" value="Beta-lactam/transpept-like"/>
</dbReference>
<dbReference type="InterPro" id="IPR023346">
    <property type="entry name" value="Lysozyme-like_dom_sf"/>
</dbReference>
<sequence>MDNSDIQLKKGYGRGCRYALWSVAILLLLLIGGLLYLLLDELQHSRQQARFFSDAAREARFQVKPGPSKAIRFPTGGGPYDLRLGYAAMPGYLQRLQARGYTVASQAELSDGMLALADHGVTAPVLPLGLFLPYREKDQTGLTLYDGYGQTIYQSRTPQRVYADFKTLPPLLVNGLLYIENRTLLDTDTPKRNPAVDWSRFSKAVFDKSLHLFDSGYRAAGASTLATQIEKYRHSPAGRTSSEQEKLRQMLSASVRAYLDGEDTTAARHQLVVRYLNTVPLAARAGFGEVSGIGDGMWAWYGRDFAQINRALTDPRVPVAEQAAVFKEALSLMISQRSPSVFLNGDMKVLQAMTDAYLRMMANDKVISPALRDAALRVSLRQQRERVRLPVVAPIAQKGANAVRIKLASLLGVPRMYDLDRLDLVASSTLDLTLQQKVTAELLRLRDPEYARAANLNNEYLLQQGSPQGVTYSFTLLERTPTGNKVRVQADNFDQPFDINEGAKLDLGSTAKLRTLVSYLTVIHDLHQQYVQMSREQLAAIRPAAGESALRRWAIDYLLQTEDTDLTAMLEAALERTYSASPGESFFTAGGLHTFNNFDENDDGKILTVREATRRSVNLVYIRLMRDIVRFYMAPGTGDDDAAGKDEDAARREYLQRFADREGRTFLAGFYNKYRHKSETEIDALLVARARQSPKKLAVIFRSIRPTAGLDAFAAFLQQHLNPKLLPDAKVQARLYDELGPERFNLNDRGYLAGVHPLELWLVAYLHEHPQASWSELVRASTQQRQEVYQWLLNSKNRAGQASRIREIKEIDAFKKIHQGWKRLGYPFDTLVPSYATALGASADRPASLAELMGILSSDGLRLPVLYLDKLHFAAGTPYETTLTQTAAKGERVLPAEVAQVVRRVLAEVVELGTARRVAGAFDLADGTHIPVGGKTGTGDHRFKVFARGGALLSERVVSRAGAFAFYIGDRYFGTLIAYVAGPQAGDYRFTSALPVQVLKILAPTLRQRLELKAPVMPEVAPPPLPAGDQGVSAGEEGTG</sequence>
<evidence type="ECO:0000256" key="8">
    <source>
        <dbReference type="ARBA" id="ARBA00044770"/>
    </source>
</evidence>
<dbReference type="SUPFAM" id="SSF53955">
    <property type="entry name" value="Lysozyme-like"/>
    <property type="match status" value="1"/>
</dbReference>
<evidence type="ECO:0000256" key="1">
    <source>
        <dbReference type="ARBA" id="ARBA00004377"/>
    </source>
</evidence>
<feature type="transmembrane region" description="Helical" evidence="11">
    <location>
        <begin position="18"/>
        <end position="39"/>
    </location>
</feature>
<keyword evidence="11" id="KW-0472">Membrane</keyword>
<dbReference type="Gene3D" id="3.40.710.10">
    <property type="entry name" value="DD-peptidase/beta-lactamase superfamily"/>
    <property type="match status" value="1"/>
</dbReference>